<dbReference type="VEuPathDB" id="FungiDB:BO71DRAFT_127286"/>
<evidence type="ECO:0000313" key="3">
    <source>
        <dbReference type="Proteomes" id="UP000247810"/>
    </source>
</evidence>
<organism evidence="2 3">
    <name type="scientific">Aspergillus ellipticus CBS 707.79</name>
    <dbReference type="NCBI Taxonomy" id="1448320"/>
    <lineage>
        <taxon>Eukaryota</taxon>
        <taxon>Fungi</taxon>
        <taxon>Dikarya</taxon>
        <taxon>Ascomycota</taxon>
        <taxon>Pezizomycotina</taxon>
        <taxon>Eurotiomycetes</taxon>
        <taxon>Eurotiomycetidae</taxon>
        <taxon>Eurotiales</taxon>
        <taxon>Aspergillaceae</taxon>
        <taxon>Aspergillus</taxon>
        <taxon>Aspergillus subgen. Circumdati</taxon>
    </lineage>
</organism>
<feature type="chain" id="PRO_5016312074" description="Secreted protein" evidence="1">
    <location>
        <begin position="21"/>
        <end position="111"/>
    </location>
</feature>
<name>A0A319CU40_9EURO</name>
<protein>
    <recommendedName>
        <fullName evidence="4">Secreted protein</fullName>
    </recommendedName>
</protein>
<evidence type="ECO:0008006" key="4">
    <source>
        <dbReference type="Google" id="ProtNLM"/>
    </source>
</evidence>
<accession>A0A319CU40</accession>
<dbReference type="Proteomes" id="UP000247810">
    <property type="component" value="Unassembled WGS sequence"/>
</dbReference>
<reference evidence="2 3" key="1">
    <citation type="submission" date="2018-02" db="EMBL/GenBank/DDBJ databases">
        <title>The genomes of Aspergillus section Nigri reveals drivers in fungal speciation.</title>
        <authorList>
            <consortium name="DOE Joint Genome Institute"/>
            <person name="Vesth T.C."/>
            <person name="Nybo J."/>
            <person name="Theobald S."/>
            <person name="Brandl J."/>
            <person name="Frisvad J.C."/>
            <person name="Nielsen K.F."/>
            <person name="Lyhne E.K."/>
            <person name="Kogle M.E."/>
            <person name="Kuo A."/>
            <person name="Riley R."/>
            <person name="Clum A."/>
            <person name="Nolan M."/>
            <person name="Lipzen A."/>
            <person name="Salamov A."/>
            <person name="Henrissat B."/>
            <person name="Wiebenga A."/>
            <person name="De vries R.P."/>
            <person name="Grigoriev I.V."/>
            <person name="Mortensen U.H."/>
            <person name="Andersen M.R."/>
            <person name="Baker S.E."/>
        </authorList>
    </citation>
    <scope>NUCLEOTIDE SEQUENCE [LARGE SCALE GENOMIC DNA]</scope>
    <source>
        <strain evidence="2 3">CBS 707.79</strain>
    </source>
</reference>
<evidence type="ECO:0000313" key="2">
    <source>
        <dbReference type="EMBL" id="PYH88746.1"/>
    </source>
</evidence>
<feature type="signal peptide" evidence="1">
    <location>
        <begin position="1"/>
        <end position="20"/>
    </location>
</feature>
<gene>
    <name evidence="2" type="ORF">BO71DRAFT_127286</name>
</gene>
<keyword evidence="1" id="KW-0732">Signal</keyword>
<keyword evidence="3" id="KW-1185">Reference proteome</keyword>
<dbReference type="AlphaFoldDB" id="A0A319CU40"/>
<sequence length="111" mass="12709">MPLLVLSLLYFLFISISISSSHLNHPHTLKKRLTNVTRGKHEYHQTLSKDSYRVLKQTESASECVSVQTFWMFDGSGGIDSRQSGLCSEHRSTCFAMIGWYNCVSAWEVEY</sequence>
<evidence type="ECO:0000256" key="1">
    <source>
        <dbReference type="SAM" id="SignalP"/>
    </source>
</evidence>
<proteinExistence type="predicted"/>
<dbReference type="EMBL" id="KZ826068">
    <property type="protein sequence ID" value="PYH88746.1"/>
    <property type="molecule type" value="Genomic_DNA"/>
</dbReference>